<feature type="modified residue" description="4-aspartylphosphate" evidence="6">
    <location>
        <position position="53"/>
    </location>
</feature>
<keyword evidence="5" id="KW-0804">Transcription</keyword>
<evidence type="ECO:0000313" key="8">
    <source>
        <dbReference type="EMBL" id="MFC4310465.1"/>
    </source>
</evidence>
<evidence type="ECO:0000256" key="5">
    <source>
        <dbReference type="ARBA" id="ARBA00023163"/>
    </source>
</evidence>
<keyword evidence="3" id="KW-0805">Transcription regulation</keyword>
<dbReference type="RefSeq" id="WP_380597973.1">
    <property type="nucleotide sequence ID" value="NZ_JBHSDU010000003.1"/>
</dbReference>
<comment type="caution">
    <text evidence="8">The sequence shown here is derived from an EMBL/GenBank/DDBJ whole genome shotgun (WGS) entry which is preliminary data.</text>
</comment>
<evidence type="ECO:0000313" key="9">
    <source>
        <dbReference type="Proteomes" id="UP001595904"/>
    </source>
</evidence>
<dbReference type="Gene3D" id="3.40.50.2300">
    <property type="match status" value="1"/>
</dbReference>
<sequence length="122" mass="13403">MTARILLVEDELLVALSLREALSEAGFDVDCAYLGSTVIEERPGVEWDAALVDMALPDRSGATVIQHLLHQQPSLPVILTTGLETPETRRFAADHDLTLLPKPFDESTLVDLLRSVLMTEHA</sequence>
<reference evidence="9" key="1">
    <citation type="journal article" date="2019" name="Int. J. Syst. Evol. Microbiol.">
        <title>The Global Catalogue of Microorganisms (GCM) 10K type strain sequencing project: providing services to taxonomists for standard genome sequencing and annotation.</title>
        <authorList>
            <consortium name="The Broad Institute Genomics Platform"/>
            <consortium name="The Broad Institute Genome Sequencing Center for Infectious Disease"/>
            <person name="Wu L."/>
            <person name="Ma J."/>
        </authorList>
    </citation>
    <scope>NUCLEOTIDE SEQUENCE [LARGE SCALE GENOMIC DNA]</scope>
    <source>
        <strain evidence="9">CGMCC 1.10759</strain>
    </source>
</reference>
<dbReference type="PANTHER" id="PTHR48111:SF1">
    <property type="entry name" value="TWO-COMPONENT RESPONSE REGULATOR ORR33"/>
    <property type="match status" value="1"/>
</dbReference>
<keyword evidence="9" id="KW-1185">Reference proteome</keyword>
<keyword evidence="1 6" id="KW-0597">Phosphoprotein</keyword>
<proteinExistence type="predicted"/>
<evidence type="ECO:0000256" key="4">
    <source>
        <dbReference type="ARBA" id="ARBA00023125"/>
    </source>
</evidence>
<dbReference type="PANTHER" id="PTHR48111">
    <property type="entry name" value="REGULATOR OF RPOS"/>
    <property type="match status" value="1"/>
</dbReference>
<dbReference type="PROSITE" id="PS50110">
    <property type="entry name" value="RESPONSE_REGULATORY"/>
    <property type="match status" value="1"/>
</dbReference>
<keyword evidence="4" id="KW-0238">DNA-binding</keyword>
<evidence type="ECO:0000256" key="2">
    <source>
        <dbReference type="ARBA" id="ARBA00023012"/>
    </source>
</evidence>
<evidence type="ECO:0000259" key="7">
    <source>
        <dbReference type="PROSITE" id="PS50110"/>
    </source>
</evidence>
<dbReference type="InterPro" id="IPR039420">
    <property type="entry name" value="WalR-like"/>
</dbReference>
<keyword evidence="2" id="KW-0902">Two-component regulatory system</keyword>
<dbReference type="SUPFAM" id="SSF52172">
    <property type="entry name" value="CheY-like"/>
    <property type="match status" value="1"/>
</dbReference>
<dbReference type="SMART" id="SM00448">
    <property type="entry name" value="REC"/>
    <property type="match status" value="1"/>
</dbReference>
<protein>
    <submittedName>
        <fullName evidence="8">Response regulator</fullName>
    </submittedName>
</protein>
<dbReference type="InterPro" id="IPR001789">
    <property type="entry name" value="Sig_transdc_resp-reg_receiver"/>
</dbReference>
<gene>
    <name evidence="8" type="ORF">ACFPN2_15340</name>
</gene>
<evidence type="ECO:0000256" key="6">
    <source>
        <dbReference type="PROSITE-ProRule" id="PRU00169"/>
    </source>
</evidence>
<accession>A0ABV8SSX9</accession>
<evidence type="ECO:0000256" key="1">
    <source>
        <dbReference type="ARBA" id="ARBA00022553"/>
    </source>
</evidence>
<feature type="domain" description="Response regulatory" evidence="7">
    <location>
        <begin position="4"/>
        <end position="117"/>
    </location>
</feature>
<dbReference type="CDD" id="cd00156">
    <property type="entry name" value="REC"/>
    <property type="match status" value="1"/>
</dbReference>
<name>A0ABV8SSX9_9GAMM</name>
<dbReference type="Proteomes" id="UP001595904">
    <property type="component" value="Unassembled WGS sequence"/>
</dbReference>
<dbReference type="InterPro" id="IPR011006">
    <property type="entry name" value="CheY-like_superfamily"/>
</dbReference>
<organism evidence="8 9">
    <name type="scientific">Steroidobacter flavus</name>
    <dbReference type="NCBI Taxonomy" id="1842136"/>
    <lineage>
        <taxon>Bacteria</taxon>
        <taxon>Pseudomonadati</taxon>
        <taxon>Pseudomonadota</taxon>
        <taxon>Gammaproteobacteria</taxon>
        <taxon>Steroidobacterales</taxon>
        <taxon>Steroidobacteraceae</taxon>
        <taxon>Steroidobacter</taxon>
    </lineage>
</organism>
<dbReference type="Pfam" id="PF00072">
    <property type="entry name" value="Response_reg"/>
    <property type="match status" value="1"/>
</dbReference>
<dbReference type="EMBL" id="JBHSDU010000003">
    <property type="protein sequence ID" value="MFC4310465.1"/>
    <property type="molecule type" value="Genomic_DNA"/>
</dbReference>
<evidence type="ECO:0000256" key="3">
    <source>
        <dbReference type="ARBA" id="ARBA00023015"/>
    </source>
</evidence>